<dbReference type="AlphaFoldDB" id="A0A4Y2BM56"/>
<dbReference type="Proteomes" id="UP000499080">
    <property type="component" value="Unassembled WGS sequence"/>
</dbReference>
<protein>
    <submittedName>
        <fullName evidence="1">Uncharacterized protein</fullName>
    </submittedName>
</protein>
<keyword evidence="2" id="KW-1185">Reference proteome</keyword>
<evidence type="ECO:0000313" key="1">
    <source>
        <dbReference type="EMBL" id="GBL93311.1"/>
    </source>
</evidence>
<sequence length="150" mass="17689">MQSKRDFADYRRSICFYYWRVEPTKVKWPSIQRISERRYVSLVGLMQYLNIGRKYDAAAVTFDLPHLPNNISFIQQAKIVMTRLFFEEDESLSNSSHSEEESPEILDERSLTLYVKLEKAIHSKTKVLLCLTSKSFNLNKIGKQELQLFD</sequence>
<accession>A0A4Y2BM56</accession>
<reference evidence="1 2" key="1">
    <citation type="journal article" date="2019" name="Sci. Rep.">
        <title>Orb-weaving spider Araneus ventricosus genome elucidates the spidroin gene catalogue.</title>
        <authorList>
            <person name="Kono N."/>
            <person name="Nakamura H."/>
            <person name="Ohtoshi R."/>
            <person name="Moran D.A.P."/>
            <person name="Shinohara A."/>
            <person name="Yoshida Y."/>
            <person name="Fujiwara M."/>
            <person name="Mori M."/>
            <person name="Tomita M."/>
            <person name="Arakawa K."/>
        </authorList>
    </citation>
    <scope>NUCLEOTIDE SEQUENCE [LARGE SCALE GENOMIC DNA]</scope>
</reference>
<gene>
    <name evidence="1" type="ORF">AVEN_219452_1</name>
</gene>
<proteinExistence type="predicted"/>
<evidence type="ECO:0000313" key="2">
    <source>
        <dbReference type="Proteomes" id="UP000499080"/>
    </source>
</evidence>
<name>A0A4Y2BM56_ARAVE</name>
<organism evidence="1 2">
    <name type="scientific">Araneus ventricosus</name>
    <name type="common">Orbweaver spider</name>
    <name type="synonym">Epeira ventricosa</name>
    <dbReference type="NCBI Taxonomy" id="182803"/>
    <lineage>
        <taxon>Eukaryota</taxon>
        <taxon>Metazoa</taxon>
        <taxon>Ecdysozoa</taxon>
        <taxon>Arthropoda</taxon>
        <taxon>Chelicerata</taxon>
        <taxon>Arachnida</taxon>
        <taxon>Araneae</taxon>
        <taxon>Araneomorphae</taxon>
        <taxon>Entelegynae</taxon>
        <taxon>Araneoidea</taxon>
        <taxon>Araneidae</taxon>
        <taxon>Araneus</taxon>
    </lineage>
</organism>
<comment type="caution">
    <text evidence="1">The sequence shown here is derived from an EMBL/GenBank/DDBJ whole genome shotgun (WGS) entry which is preliminary data.</text>
</comment>
<dbReference type="EMBL" id="BGPR01000093">
    <property type="protein sequence ID" value="GBL93311.1"/>
    <property type="molecule type" value="Genomic_DNA"/>
</dbReference>